<dbReference type="EMBL" id="PFWS01000037">
    <property type="protein sequence ID" value="PJA47245.1"/>
    <property type="molecule type" value="Genomic_DNA"/>
</dbReference>
<gene>
    <name evidence="2" type="ORF">CO172_02455</name>
</gene>
<reference evidence="3" key="1">
    <citation type="submission" date="2017-09" db="EMBL/GenBank/DDBJ databases">
        <title>Depth-based differentiation of microbial function through sediment-hosted aquifers and enrichment of novel symbionts in the deep terrestrial subsurface.</title>
        <authorList>
            <person name="Probst A.J."/>
            <person name="Ladd B."/>
            <person name="Jarett J.K."/>
            <person name="Geller-Mcgrath D.E."/>
            <person name="Sieber C.M.K."/>
            <person name="Emerson J.B."/>
            <person name="Anantharaman K."/>
            <person name="Thomas B.C."/>
            <person name="Malmstrom R."/>
            <person name="Stieglmeier M."/>
            <person name="Klingl A."/>
            <person name="Woyke T."/>
            <person name="Ryan C.M."/>
            <person name="Banfield J.F."/>
        </authorList>
    </citation>
    <scope>NUCLEOTIDE SEQUENCE [LARGE SCALE GENOMIC DNA]</scope>
</reference>
<dbReference type="AlphaFoldDB" id="A0A2M7XHC0"/>
<evidence type="ECO:0000256" key="1">
    <source>
        <dbReference type="SAM" id="MobiDB-lite"/>
    </source>
</evidence>
<feature type="region of interest" description="Disordered" evidence="1">
    <location>
        <begin position="53"/>
        <end position="77"/>
    </location>
</feature>
<proteinExistence type="predicted"/>
<sequence>DRSFDAKQEREVWQKEIEESLGIYESLEEPVEILRLLQWFDLLIQEQPPIIRSGSTSSCNTSTPIPISTQTPQPQNNQDKIKELKKQIQDESFLLILSLPDSQAKREEVFKMIEEHGEIQKDHLKKVWIELDLPFPSSSHKTDSSLDQKTLEVACGLVNDPKTQETGIGILTTLYLSGRTSPLPKDCQPPYISQKLAYAMCTGADLCEYAKNQILIHIKKRFSQVVQAHEQMKERIFQDLRKPLEAIRVNAPSNVYPNNLKDGNAILDPVIKQMRTQTPSLFEEFVFEQALTCHYPPCFDSGCTCNDFLYIQEIERLTKIQNTQGIIFWVQGFEKFKEQQQ</sequence>
<protein>
    <submittedName>
        <fullName evidence="2">Uncharacterized protein</fullName>
    </submittedName>
</protein>
<accession>A0A2M7XHC0</accession>
<feature type="compositionally biased region" description="Low complexity" evidence="1">
    <location>
        <begin position="60"/>
        <end position="77"/>
    </location>
</feature>
<evidence type="ECO:0000313" key="2">
    <source>
        <dbReference type="EMBL" id="PJA47245.1"/>
    </source>
</evidence>
<feature type="non-terminal residue" evidence="2">
    <location>
        <position position="1"/>
    </location>
</feature>
<comment type="caution">
    <text evidence="2">The sequence shown here is derived from an EMBL/GenBank/DDBJ whole genome shotgun (WGS) entry which is preliminary data.</text>
</comment>
<organism evidence="2 3">
    <name type="scientific">Candidatus Uhrbacteria bacterium CG_4_9_14_3_um_filter_36_7</name>
    <dbReference type="NCBI Taxonomy" id="1975033"/>
    <lineage>
        <taxon>Bacteria</taxon>
        <taxon>Candidatus Uhriibacteriota</taxon>
    </lineage>
</organism>
<dbReference type="Proteomes" id="UP000229749">
    <property type="component" value="Unassembled WGS sequence"/>
</dbReference>
<name>A0A2M7XHC0_9BACT</name>
<evidence type="ECO:0000313" key="3">
    <source>
        <dbReference type="Proteomes" id="UP000229749"/>
    </source>
</evidence>